<accession>A0A3P6S4D1</accession>
<sequence>MAGITRLCRQKHHFSAARLINPSEFAGFKWVSDPEEDLVPGAYLAMSKRERFGPFKNIPTPSQLRPLCSYVILQELTKPGMFAYQRITQMDL</sequence>
<dbReference type="Proteomes" id="UP000271889">
    <property type="component" value="Unassembled WGS sequence"/>
</dbReference>
<gene>
    <name evidence="1" type="ORF">CGOC_LOCUS1412</name>
</gene>
<organism evidence="1 2">
    <name type="scientific">Cylicostephanus goldi</name>
    <name type="common">Nematode worm</name>
    <dbReference type="NCBI Taxonomy" id="71465"/>
    <lineage>
        <taxon>Eukaryota</taxon>
        <taxon>Metazoa</taxon>
        <taxon>Ecdysozoa</taxon>
        <taxon>Nematoda</taxon>
        <taxon>Chromadorea</taxon>
        <taxon>Rhabditida</taxon>
        <taxon>Rhabditina</taxon>
        <taxon>Rhabditomorpha</taxon>
        <taxon>Strongyloidea</taxon>
        <taxon>Strongylidae</taxon>
        <taxon>Cylicostephanus</taxon>
    </lineage>
</organism>
<keyword evidence="2" id="KW-1185">Reference proteome</keyword>
<reference evidence="1 2" key="1">
    <citation type="submission" date="2018-11" db="EMBL/GenBank/DDBJ databases">
        <authorList>
            <consortium name="Pathogen Informatics"/>
        </authorList>
    </citation>
    <scope>NUCLEOTIDE SEQUENCE [LARGE SCALE GENOMIC DNA]</scope>
</reference>
<evidence type="ECO:0000313" key="1">
    <source>
        <dbReference type="EMBL" id="VDK48958.1"/>
    </source>
</evidence>
<dbReference type="AlphaFoldDB" id="A0A3P6S4D1"/>
<evidence type="ECO:0000313" key="2">
    <source>
        <dbReference type="Proteomes" id="UP000271889"/>
    </source>
</evidence>
<name>A0A3P6S4D1_CYLGO</name>
<proteinExistence type="predicted"/>
<protein>
    <submittedName>
        <fullName evidence="1">Uncharacterized protein</fullName>
    </submittedName>
</protein>
<dbReference type="EMBL" id="UYRV01002604">
    <property type="protein sequence ID" value="VDK48958.1"/>
    <property type="molecule type" value="Genomic_DNA"/>
</dbReference>